<evidence type="ECO:0000313" key="4">
    <source>
        <dbReference type="WBParaSite" id="ACRNAN_scaffold14171.g23071.t1"/>
    </source>
</evidence>
<dbReference type="Pfam" id="PF01740">
    <property type="entry name" value="STAS"/>
    <property type="match status" value="1"/>
</dbReference>
<dbReference type="Proteomes" id="UP000887540">
    <property type="component" value="Unplaced"/>
</dbReference>
<evidence type="ECO:0000313" key="3">
    <source>
        <dbReference type="Proteomes" id="UP000887540"/>
    </source>
</evidence>
<dbReference type="InterPro" id="IPR001902">
    <property type="entry name" value="SLC26A/SulP_fam"/>
</dbReference>
<dbReference type="PANTHER" id="PTHR11814">
    <property type="entry name" value="SULFATE TRANSPORTER"/>
    <property type="match status" value="1"/>
</dbReference>
<feature type="domain" description="STAS" evidence="2">
    <location>
        <begin position="41"/>
        <end position="155"/>
    </location>
</feature>
<dbReference type="AlphaFoldDB" id="A0A914CVB9"/>
<accession>A0A914CVB9</accession>
<feature type="signal peptide" evidence="1">
    <location>
        <begin position="1"/>
        <end position="18"/>
    </location>
</feature>
<dbReference type="GO" id="GO:0016020">
    <property type="term" value="C:membrane"/>
    <property type="evidence" value="ECO:0007669"/>
    <property type="project" value="InterPro"/>
</dbReference>
<feature type="chain" id="PRO_5036742319" evidence="1">
    <location>
        <begin position="19"/>
        <end position="155"/>
    </location>
</feature>
<organism evidence="3 4">
    <name type="scientific">Acrobeloides nanus</name>
    <dbReference type="NCBI Taxonomy" id="290746"/>
    <lineage>
        <taxon>Eukaryota</taxon>
        <taxon>Metazoa</taxon>
        <taxon>Ecdysozoa</taxon>
        <taxon>Nematoda</taxon>
        <taxon>Chromadorea</taxon>
        <taxon>Rhabditida</taxon>
        <taxon>Tylenchina</taxon>
        <taxon>Cephalobomorpha</taxon>
        <taxon>Cephaloboidea</taxon>
        <taxon>Cephalobidae</taxon>
        <taxon>Acrobeloides</taxon>
    </lineage>
</organism>
<dbReference type="WBParaSite" id="ACRNAN_scaffold14171.g23071.t1">
    <property type="protein sequence ID" value="ACRNAN_scaffold14171.g23071.t1"/>
    <property type="gene ID" value="ACRNAN_scaffold14171.g23071"/>
</dbReference>
<protein>
    <submittedName>
        <fullName evidence="4">STAS domain-containing protein</fullName>
    </submittedName>
</protein>
<dbReference type="GO" id="GO:0055085">
    <property type="term" value="P:transmembrane transport"/>
    <property type="evidence" value="ECO:0007669"/>
    <property type="project" value="InterPro"/>
</dbReference>
<reference evidence="4" key="1">
    <citation type="submission" date="2022-11" db="UniProtKB">
        <authorList>
            <consortium name="WormBaseParasite"/>
        </authorList>
    </citation>
    <scope>IDENTIFICATION</scope>
</reference>
<sequence length="155" mass="18156">MEGLILSVLFELLTTLFRIQWPRWRILSKLTGTEEYQDCGRYARVTTIENIRIFRFDAPLLYINVEHFTKSFDKVVDEFCIQEQMASQKIEPIKEKTNSCIRQMQMNNTEAHPINHVVLDCSGITFVDLTSVNALADVYQRMHAKEKNIYFACVK</sequence>
<dbReference type="InterPro" id="IPR002645">
    <property type="entry name" value="STAS_dom"/>
</dbReference>
<dbReference type="SUPFAM" id="SSF52091">
    <property type="entry name" value="SpoIIaa-like"/>
    <property type="match status" value="1"/>
</dbReference>
<evidence type="ECO:0000259" key="2">
    <source>
        <dbReference type="PROSITE" id="PS50801"/>
    </source>
</evidence>
<name>A0A914CVB9_9BILA</name>
<evidence type="ECO:0000256" key="1">
    <source>
        <dbReference type="SAM" id="SignalP"/>
    </source>
</evidence>
<proteinExistence type="predicted"/>
<keyword evidence="3" id="KW-1185">Reference proteome</keyword>
<dbReference type="InterPro" id="IPR036513">
    <property type="entry name" value="STAS_dom_sf"/>
</dbReference>
<dbReference type="CDD" id="cd07042">
    <property type="entry name" value="STAS_SulP_like_sulfate_transporter"/>
    <property type="match status" value="1"/>
</dbReference>
<dbReference type="Gene3D" id="3.30.750.24">
    <property type="entry name" value="STAS domain"/>
    <property type="match status" value="1"/>
</dbReference>
<keyword evidence="1" id="KW-0732">Signal</keyword>
<dbReference type="PROSITE" id="PS50801">
    <property type="entry name" value="STAS"/>
    <property type="match status" value="1"/>
</dbReference>